<keyword evidence="3" id="KW-1185">Reference proteome</keyword>
<dbReference type="Gene3D" id="3.30.420.10">
    <property type="entry name" value="Ribonuclease H-like superfamily/Ribonuclease H"/>
    <property type="match status" value="2"/>
</dbReference>
<dbReference type="Pfam" id="PF13456">
    <property type="entry name" value="RVT_3"/>
    <property type="match status" value="1"/>
</dbReference>
<dbReference type="InterPro" id="IPR036397">
    <property type="entry name" value="RNaseH_sf"/>
</dbReference>
<evidence type="ECO:0000313" key="3">
    <source>
        <dbReference type="Proteomes" id="UP001054252"/>
    </source>
</evidence>
<organism evidence="2 3">
    <name type="scientific">Rubroshorea leprosula</name>
    <dbReference type="NCBI Taxonomy" id="152421"/>
    <lineage>
        <taxon>Eukaryota</taxon>
        <taxon>Viridiplantae</taxon>
        <taxon>Streptophyta</taxon>
        <taxon>Embryophyta</taxon>
        <taxon>Tracheophyta</taxon>
        <taxon>Spermatophyta</taxon>
        <taxon>Magnoliopsida</taxon>
        <taxon>eudicotyledons</taxon>
        <taxon>Gunneridae</taxon>
        <taxon>Pentapetalae</taxon>
        <taxon>rosids</taxon>
        <taxon>malvids</taxon>
        <taxon>Malvales</taxon>
        <taxon>Dipterocarpaceae</taxon>
        <taxon>Rubroshorea</taxon>
    </lineage>
</organism>
<dbReference type="InterPro" id="IPR002156">
    <property type="entry name" value="RNaseH_domain"/>
</dbReference>
<reference evidence="2 3" key="1">
    <citation type="journal article" date="2021" name="Commun. Biol.">
        <title>The genome of Shorea leprosula (Dipterocarpaceae) highlights the ecological relevance of drought in aseasonal tropical rainforests.</title>
        <authorList>
            <person name="Ng K.K.S."/>
            <person name="Kobayashi M.J."/>
            <person name="Fawcett J.A."/>
            <person name="Hatakeyama M."/>
            <person name="Paape T."/>
            <person name="Ng C.H."/>
            <person name="Ang C.C."/>
            <person name="Tnah L.H."/>
            <person name="Lee C.T."/>
            <person name="Nishiyama T."/>
            <person name="Sese J."/>
            <person name="O'Brien M.J."/>
            <person name="Copetti D."/>
            <person name="Mohd Noor M.I."/>
            <person name="Ong R.C."/>
            <person name="Putra M."/>
            <person name="Sireger I.Z."/>
            <person name="Indrioko S."/>
            <person name="Kosugi Y."/>
            <person name="Izuno A."/>
            <person name="Isagi Y."/>
            <person name="Lee S.L."/>
            <person name="Shimizu K.K."/>
        </authorList>
    </citation>
    <scope>NUCLEOTIDE SEQUENCE [LARGE SCALE GENOMIC DNA]</scope>
    <source>
        <strain evidence="2">214</strain>
    </source>
</reference>
<dbReference type="AlphaFoldDB" id="A0AAV5JLJ8"/>
<dbReference type="SUPFAM" id="SSF53098">
    <property type="entry name" value="Ribonuclease H-like"/>
    <property type="match status" value="2"/>
</dbReference>
<dbReference type="EMBL" id="BPVZ01000043">
    <property type="protein sequence ID" value="GKV15609.1"/>
    <property type="molecule type" value="Genomic_DNA"/>
</dbReference>
<proteinExistence type="predicted"/>
<feature type="domain" description="RNase H type-1" evidence="1">
    <location>
        <begin position="8"/>
        <end position="78"/>
    </location>
</feature>
<dbReference type="GO" id="GO:0003676">
    <property type="term" value="F:nucleic acid binding"/>
    <property type="evidence" value="ECO:0007669"/>
    <property type="project" value="InterPro"/>
</dbReference>
<dbReference type="PANTHER" id="PTHR48475:SF2">
    <property type="entry name" value="RIBONUCLEASE H"/>
    <property type="match status" value="1"/>
</dbReference>
<dbReference type="PANTHER" id="PTHR48475">
    <property type="entry name" value="RIBONUCLEASE H"/>
    <property type="match status" value="1"/>
</dbReference>
<name>A0AAV5JLJ8_9ROSI</name>
<protein>
    <recommendedName>
        <fullName evidence="1">RNase H type-1 domain-containing protein</fullName>
    </recommendedName>
</protein>
<dbReference type="Proteomes" id="UP001054252">
    <property type="component" value="Unassembled WGS sequence"/>
</dbReference>
<evidence type="ECO:0000259" key="1">
    <source>
        <dbReference type="Pfam" id="PF13456"/>
    </source>
</evidence>
<dbReference type="GO" id="GO:0004523">
    <property type="term" value="F:RNA-DNA hybrid ribonuclease activity"/>
    <property type="evidence" value="ECO:0007669"/>
    <property type="project" value="InterPro"/>
</dbReference>
<dbReference type="InterPro" id="IPR012337">
    <property type="entry name" value="RNaseH-like_sf"/>
</dbReference>
<comment type="caution">
    <text evidence="2">The sequence shown here is derived from an EMBL/GenBank/DDBJ whole genome shotgun (WGS) entry which is preliminary data.</text>
</comment>
<accession>A0AAV5JLJ8</accession>
<sequence length="216" mass="24051">MGLQVEGSGAGAVLIGLDGFKTEHALRFRFQATNNAAEYEALIYGLKVALELKAQNIRVFSDSQLVINQSNGQVESGNKIILRGLKACVLATDSNWVDELNKVLWSCRTTPSSATKETPFSLAYRAEAVIPVEIDLSPNRPARCNDSNNKELLRENLDLVEEVREISQMKNMAYQSRVARFYNKRVHACQFQVDDLVLRKAGLTNAYSRMGKLAPN</sequence>
<gene>
    <name evidence="2" type="ORF">SLEP1_g26385</name>
</gene>
<evidence type="ECO:0000313" key="2">
    <source>
        <dbReference type="EMBL" id="GKV15609.1"/>
    </source>
</evidence>